<evidence type="ECO:0000313" key="2">
    <source>
        <dbReference type="Proteomes" id="UP000282674"/>
    </source>
</evidence>
<proteinExistence type="predicted"/>
<gene>
    <name evidence="1" type="ORF">EBO15_24435</name>
</gene>
<evidence type="ECO:0000313" key="1">
    <source>
        <dbReference type="EMBL" id="RMI40966.1"/>
    </source>
</evidence>
<reference evidence="1 2" key="1">
    <citation type="submission" date="2018-10" db="EMBL/GenBank/DDBJ databases">
        <title>Isolation from soil.</title>
        <authorList>
            <person name="Hu J."/>
        </authorList>
    </citation>
    <scope>NUCLEOTIDE SEQUENCE [LARGE SCALE GENOMIC DNA]</scope>
    <source>
        <strain evidence="1 2">NEAU-Ht49</strain>
    </source>
</reference>
<dbReference type="EMBL" id="RFFG01000047">
    <property type="protein sequence ID" value="RMI40966.1"/>
    <property type="molecule type" value="Genomic_DNA"/>
</dbReference>
<accession>A0A3M2LV37</accession>
<dbReference type="OrthoDB" id="4074025at2"/>
<comment type="caution">
    <text evidence="1">The sequence shown here is derived from an EMBL/GenBank/DDBJ whole genome shotgun (WGS) entry which is preliminary data.</text>
</comment>
<name>A0A3M2LV37_9ACTN</name>
<dbReference type="RefSeq" id="WP_122196773.1">
    <property type="nucleotide sequence ID" value="NZ_JBHSKC010000012.1"/>
</dbReference>
<dbReference type="Proteomes" id="UP000282674">
    <property type="component" value="Unassembled WGS sequence"/>
</dbReference>
<keyword evidence="2" id="KW-1185">Reference proteome</keyword>
<protein>
    <submittedName>
        <fullName evidence="1">Uncharacterized protein</fullName>
    </submittedName>
</protein>
<dbReference type="AlphaFoldDB" id="A0A3M2LV37"/>
<sequence length="102" mass="10827">MILGVNVPLSGGRPVLGVGPGWAPRAVLRLSAEPLTGERRAGEGTLDQVLGDLDRLRAMGAGSVVLDPLLDHPDETLRPERAWQDLATVAAHRVAAHRKELA</sequence>
<organism evidence="1 2">
    <name type="scientific">Actinomadura harenae</name>
    <dbReference type="NCBI Taxonomy" id="2483351"/>
    <lineage>
        <taxon>Bacteria</taxon>
        <taxon>Bacillati</taxon>
        <taxon>Actinomycetota</taxon>
        <taxon>Actinomycetes</taxon>
        <taxon>Streptosporangiales</taxon>
        <taxon>Thermomonosporaceae</taxon>
        <taxon>Actinomadura</taxon>
    </lineage>
</organism>